<feature type="compositionally biased region" description="Low complexity" evidence="1">
    <location>
        <begin position="83"/>
        <end position="93"/>
    </location>
</feature>
<evidence type="ECO:0000313" key="2">
    <source>
        <dbReference type="EMBL" id="KAK5240285.1"/>
    </source>
</evidence>
<accession>A0ABR0LSS8</accession>
<dbReference type="EMBL" id="JAVRRA010011419">
    <property type="protein sequence ID" value="KAK5240285.1"/>
    <property type="molecule type" value="Genomic_DNA"/>
</dbReference>
<reference evidence="2 3" key="1">
    <citation type="submission" date="2023-08" db="EMBL/GenBank/DDBJ databases">
        <title>Black Yeasts Isolated from many extreme environments.</title>
        <authorList>
            <person name="Coleine C."/>
            <person name="Stajich J.E."/>
            <person name="Selbmann L."/>
        </authorList>
    </citation>
    <scope>NUCLEOTIDE SEQUENCE [LARGE SCALE GENOMIC DNA]</scope>
    <source>
        <strain evidence="2 3">CCFEE 536</strain>
    </source>
</reference>
<evidence type="ECO:0000313" key="3">
    <source>
        <dbReference type="Proteomes" id="UP001357485"/>
    </source>
</evidence>
<feature type="compositionally biased region" description="Basic residues" evidence="1">
    <location>
        <begin position="103"/>
        <end position="113"/>
    </location>
</feature>
<comment type="caution">
    <text evidence="2">The sequence shown here is derived from an EMBL/GenBank/DDBJ whole genome shotgun (WGS) entry which is preliminary data.</text>
</comment>
<proteinExistence type="predicted"/>
<protein>
    <submittedName>
        <fullName evidence="2">Uncharacterized protein</fullName>
    </submittedName>
</protein>
<feature type="compositionally biased region" description="Low complexity" evidence="1">
    <location>
        <begin position="13"/>
        <end position="22"/>
    </location>
</feature>
<feature type="compositionally biased region" description="Basic and acidic residues" evidence="1">
    <location>
        <begin position="57"/>
        <end position="69"/>
    </location>
</feature>
<organism evidence="2 3">
    <name type="scientific">Cryomyces antarcticus</name>
    <dbReference type="NCBI Taxonomy" id="329879"/>
    <lineage>
        <taxon>Eukaryota</taxon>
        <taxon>Fungi</taxon>
        <taxon>Dikarya</taxon>
        <taxon>Ascomycota</taxon>
        <taxon>Pezizomycotina</taxon>
        <taxon>Dothideomycetes</taxon>
        <taxon>Dothideomycetes incertae sedis</taxon>
        <taxon>Cryomyces</taxon>
    </lineage>
</organism>
<dbReference type="Proteomes" id="UP001357485">
    <property type="component" value="Unassembled WGS sequence"/>
</dbReference>
<feature type="region of interest" description="Disordered" evidence="1">
    <location>
        <begin position="1"/>
        <end position="113"/>
    </location>
</feature>
<name>A0ABR0LSS8_9PEZI</name>
<gene>
    <name evidence="2" type="ORF">LTR16_010855</name>
</gene>
<sequence>HGRVPLGAASHNTQPTTQTGHTPTPPDPPGRFSDPRGRAKGAAAREVVDLTADDENELAHARGGTDAHGFEPAPRPRQRRARTAATTGMGALRGTREPVAAVGRRKQPHPPRV</sequence>
<evidence type="ECO:0000256" key="1">
    <source>
        <dbReference type="SAM" id="MobiDB-lite"/>
    </source>
</evidence>
<feature type="non-terminal residue" evidence="2">
    <location>
        <position position="1"/>
    </location>
</feature>
<keyword evidence="3" id="KW-1185">Reference proteome</keyword>